<dbReference type="CDD" id="cd05289">
    <property type="entry name" value="MDR_like_2"/>
    <property type="match status" value="1"/>
</dbReference>
<evidence type="ECO:0000313" key="2">
    <source>
        <dbReference type="EMBL" id="EED34299.1"/>
    </source>
</evidence>
<dbReference type="PANTHER" id="PTHR44013:SF1">
    <property type="entry name" value="ZINC-TYPE ALCOHOL DEHYDROGENASE-LIKE PROTEIN C16A3.02C"/>
    <property type="match status" value="1"/>
</dbReference>
<dbReference type="PANTHER" id="PTHR44013">
    <property type="entry name" value="ZINC-TYPE ALCOHOL DEHYDROGENASE-LIKE PROTEIN C16A3.02C"/>
    <property type="match status" value="1"/>
</dbReference>
<dbReference type="InterPro" id="IPR020843">
    <property type="entry name" value="ER"/>
</dbReference>
<dbReference type="InterPro" id="IPR013154">
    <property type="entry name" value="ADH-like_N"/>
</dbReference>
<dbReference type="SMART" id="SM00829">
    <property type="entry name" value="PKS_ER"/>
    <property type="match status" value="1"/>
</dbReference>
<dbReference type="AlphaFoldDB" id="B8KV87"/>
<dbReference type="SUPFAM" id="SSF50129">
    <property type="entry name" value="GroES-like"/>
    <property type="match status" value="1"/>
</dbReference>
<keyword evidence="3" id="KW-1185">Reference proteome</keyword>
<accession>B8KV87</accession>
<dbReference type="Pfam" id="PF08240">
    <property type="entry name" value="ADH_N"/>
    <property type="match status" value="1"/>
</dbReference>
<dbReference type="HOGENOM" id="CLU_026673_3_3_6"/>
<evidence type="ECO:0000259" key="1">
    <source>
        <dbReference type="SMART" id="SM00829"/>
    </source>
</evidence>
<dbReference type="Gene3D" id="3.40.50.720">
    <property type="entry name" value="NAD(P)-binding Rossmann-like Domain"/>
    <property type="match status" value="1"/>
</dbReference>
<dbReference type="Gene3D" id="3.90.180.10">
    <property type="entry name" value="Medium-chain alcohol dehydrogenases, catalytic domain"/>
    <property type="match status" value="1"/>
</dbReference>
<protein>
    <recommendedName>
        <fullName evidence="1">Enoyl reductase (ER) domain-containing protein</fullName>
    </recommendedName>
</protein>
<dbReference type="eggNOG" id="COG0604">
    <property type="taxonomic scope" value="Bacteria"/>
</dbReference>
<dbReference type="OrthoDB" id="4190732at2"/>
<dbReference type="SUPFAM" id="SSF51735">
    <property type="entry name" value="NAD(P)-binding Rossmann-fold domains"/>
    <property type="match status" value="1"/>
</dbReference>
<name>B8KV87_9GAMM</name>
<dbReference type="Proteomes" id="UP000004699">
    <property type="component" value="Unassembled WGS sequence"/>
</dbReference>
<proteinExistence type="predicted"/>
<evidence type="ECO:0000313" key="3">
    <source>
        <dbReference type="Proteomes" id="UP000004699"/>
    </source>
</evidence>
<dbReference type="InterPro" id="IPR052733">
    <property type="entry name" value="Chloroplast_QOR"/>
</dbReference>
<sequence length="320" mass="34600">MKAVYYNSHGGPDVLQVGELPLPPCAEDEVLVQVACTSVNPIDRRLRAGELQEYITRTYPVVPGWDVAGRVVAVGDAVSDYQVGDDIVGLAFTWSIQHGTYAEFAPVKASSVTLKPDKISFEQAAGLPLVSLTAWQSLVEFGKLRPGQVVLIHAGAGGLGSVAIPLAKHLGAKVYTTASELNRDYVSSLGADVVIDYREQNYASVIRKEEPEGLDFILQSLLDDAVSEESIHLVKAGGAVAYMNNEPPEMPEIETRSIRAEFLHHRPDGELLGNLLDLFGSGALPIPRVQLMELEQALEAHLLSESSRTTGKVVLHVQDL</sequence>
<dbReference type="RefSeq" id="WP_009019047.1">
    <property type="nucleotide sequence ID" value="NZ_DS999411.1"/>
</dbReference>
<dbReference type="Pfam" id="PF13602">
    <property type="entry name" value="ADH_zinc_N_2"/>
    <property type="match status" value="1"/>
</dbReference>
<dbReference type="InterPro" id="IPR036291">
    <property type="entry name" value="NAD(P)-bd_dom_sf"/>
</dbReference>
<gene>
    <name evidence="2" type="ORF">NOR51B_236</name>
</gene>
<dbReference type="EMBL" id="DS999411">
    <property type="protein sequence ID" value="EED34299.1"/>
    <property type="molecule type" value="Genomic_DNA"/>
</dbReference>
<feature type="domain" description="Enoyl reductase (ER)" evidence="1">
    <location>
        <begin position="10"/>
        <end position="315"/>
    </location>
</feature>
<dbReference type="InterPro" id="IPR011032">
    <property type="entry name" value="GroES-like_sf"/>
</dbReference>
<dbReference type="GO" id="GO:0016491">
    <property type="term" value="F:oxidoreductase activity"/>
    <property type="evidence" value="ECO:0007669"/>
    <property type="project" value="InterPro"/>
</dbReference>
<reference evidence="3" key="1">
    <citation type="journal article" date="2013" name="BMC Microbiol.">
        <title>Taxonomy and evolution of bacteriochlorophyll a-containing members of the OM60/NOR5 clade of marine gammaproteobacteria: description of Luminiphilus syltensis gen. nov., sp. nov., reclassification of Haliea rubra as Pseudohaliea rubra gen. nov., comb. nov., and emendation of Chromatocurvus halotolerans.</title>
        <authorList>
            <person name="Spring S."/>
            <person name="Riedel T."/>
            <person name="Sproer C."/>
            <person name="Yan S."/>
            <person name="Harder J."/>
            <person name="Fuchs B.M."/>
        </authorList>
    </citation>
    <scope>NUCLEOTIDE SEQUENCE [LARGE SCALE GENOMIC DNA]</scope>
    <source>
        <strain evidence="3">NOR51-B</strain>
    </source>
</reference>
<organism evidence="2 3">
    <name type="scientific">Luminiphilus syltensis NOR5-1B</name>
    <dbReference type="NCBI Taxonomy" id="565045"/>
    <lineage>
        <taxon>Bacteria</taxon>
        <taxon>Pseudomonadati</taxon>
        <taxon>Pseudomonadota</taxon>
        <taxon>Gammaproteobacteria</taxon>
        <taxon>Cellvibrionales</taxon>
        <taxon>Halieaceae</taxon>
        <taxon>Luminiphilus</taxon>
    </lineage>
</organism>
<dbReference type="STRING" id="565045.NOR51B_236"/>